<dbReference type="InterPro" id="IPR003284">
    <property type="entry name" value="Sal_SpvB"/>
</dbReference>
<dbReference type="PANTHER" id="PTHR32305:SF15">
    <property type="entry name" value="PROTEIN RHSA-RELATED"/>
    <property type="match status" value="1"/>
</dbReference>
<keyword evidence="3 7" id="KW-0732">Signal</keyword>
<dbReference type="Pfam" id="PF13517">
    <property type="entry name" value="FG-GAP_3"/>
    <property type="match status" value="1"/>
</dbReference>
<keyword evidence="2" id="KW-0964">Secreted</keyword>
<dbReference type="STRING" id="1172194.WQQ_37700"/>
<proteinExistence type="predicted"/>
<evidence type="ECO:0000259" key="9">
    <source>
        <dbReference type="Pfam" id="PF25023"/>
    </source>
</evidence>
<dbReference type="EMBL" id="AKGD01000003">
    <property type="protein sequence ID" value="EIT68575.1"/>
    <property type="molecule type" value="Genomic_DNA"/>
</dbReference>
<comment type="subcellular location">
    <subcellularLocation>
        <location evidence="1">Secreted</location>
    </subcellularLocation>
</comment>
<feature type="region of interest" description="Disordered" evidence="6">
    <location>
        <begin position="213"/>
        <end position="239"/>
    </location>
</feature>
<evidence type="ECO:0000256" key="4">
    <source>
        <dbReference type="ARBA" id="ARBA00022737"/>
    </source>
</evidence>
<keyword evidence="4" id="KW-0677">Repeat</keyword>
<dbReference type="InterPro" id="IPR022385">
    <property type="entry name" value="Rhs_assc_core"/>
</dbReference>
<sequence length="2352" mass="250848">MGMVKAVASVKRARVLIFALLSFIWFWTNPANADVPPQYQNGLHDAGYEVYSGDYNGDGYPDLLLRAKHQFVLVDYEVPFPVLLRWRQSFMVLSNPDGTYSIVLSPSAAVLSSSVWQPDTHDLIFGDTDGDGSLELLLRSHAANGVNVIITTSPTDGTPQLRQRVNAADIGIDMGGAGLDADLLDTNGDGRADLLVGTRYGLVLQISEASSSGAFAPAPSNGGSGPTQGTEVGSTAGAFEVTPSGSASYTIPITIPPGLGGIEPKLAISFDSQGGDGLLGPRFAISGLSIISRCPGTPSQDGAYSPVAFSSSDRYCLDGARLVAVPSNTGHFRTELDSLSDIEKFGSSADNPDRWRVRNKAGLIMEFGGAVTSCGTSTSKILHPSYSNKTATWLLSKVSDTAGNWMEVCYDYDSSNGESWPRVINYTGNSLGDSPFASVKFVPKARIGVQQVAYSKGWKTTRTRVIDRIETSFEGRRIRTYKLFYTAYGTAQRDTLTAVQECGGEASYEKCLPATSFAWNAAPEGFSPTSTVNYAAINTDYQHFTGDLDADGKTDIVSAKMQSSGQLKAAVLLSTSANASAVFTVGAEVNVPPTNSNLAGASLAAGDFNGDGRLDIAAVKVTSSAQYVEMYTGNSSATTPFSGMQLQSITTNRFSKTPFQIFSANVNGDSRDDLLLVYLSQTEGIYIQALTGNASSFSALPVARPVTSLDSAYYRASVGDFNGDGFSDVAVHRLLASALTITVYAGNGAGSFTSLGVKNLAVSANHLQAADFNADGVTDLVLVKNGRTTCVDSKCLEVITTSDVIYPVICDGQGGFTISPGYVSDFVSATATNPLVIGDFNSDGITDAISWVSYSSSFLMLTGKPNGTFAESTIQVGTSTGTDRSVLSGDFDGDGKADVATYLTNSSTRRVELATAQQGLPSWLSSITSGIGARIELSYAPLTDSSVYSHPGQVCGGTVTRVLCGPISVVSASRISAGSSMREVKYTYDTAYADIGGRGFQSFAKTRNIDQTTGIVEESTFLTSWPLSGLLQKKTVLPSASSSSKVSETTVEYEARATVSGTTTPAVQTVQPIYTTTQNWEAGAFANSTAHVTTVDKSIYGSSTPFYQDATTVAHYTCAGNQTRTACEAAPDFSTVTVNEYKPADTTNWILGRLKTSTVTHGGAGLASIARSSSFDYDLATGLLKEETVEPNAPADKPYLKSLTTHVRDSTGNIYQETVQANALASVIATAPTLQSRSVNYIFDAGTPNYRRFKNMSCRGLGQTECSSSSYDGSTGQPISVSDANGLTKTYGYDIFGRAKIESFEDPGTGIQQAKLITRRWCQNNCAVSSAVYAIETTDNTGGFSAIQYDRDEREVARLAKAADGQIYKSLTIYDSAGRIYAKSLPFVGTAPNCAVAGTSGCTQYTYDVLGRVTIETNPAGKTRKVEYKGLTTVSYDELNRATTQLNNLLGKPVTVTDAIGGKIDYGYDATGNLTSTLDAGTDGTNGRATTTLEYDLRGRKTKQIDPSSGTWQYAYDGFGQLFRQEDAKGQVVRMSYDDLGRMVLRKEPEFLTQWRYDNNDTGQSWKGALFWVEQRVDSNGNGVFEPSDSFVYNRIYTYNSAGLPQTQTESLAGRGTYGYAYSYDGAGRLKQLTYPSGFRIQNRYNINGALDQVSRLNSDGSEGTAYWRADSWDKWGKTLNAVYGNGLTTIYTRDPQLGRLTDISTGTGSVQKLHYDWNDAGSLTGRQDSRTSLNGHNQSETFKYDNLGRLRTVTLGITGVLSPTQIQAATYYNNGNLNTKTGTDGIGTIAYDPAHPQWLSTSTTSGKAYIHDGNGNLKTITTNGATTSSYTWASYNLPTQLSRSGKTVNFTYGPDRQKLTQTIALSGKTIVYAGDLYEDNITGSNHEKKHYIPTPDGVVAIYTETGSSTKTEYLHKDHLGSVDVVTNTSGQVLEQLSYDAFGKRRSSSWQNALNPTPTNFLSVKGFTGHEMLDEVGLIHMNGRVYDPLIGRFISADPTLTNPLSTQGYNRYAYTENQFLNATDPSGYSWLGKKLKKIGNWIDDNWRTLAAVAIAIAAPYTISYFGLQGVAAYATAAAFGFAGGMVASGGDLRAGLLGAVSAAAFYGIGQSPIGKNASWGKWGTLMAKGLAHGAVGGISTEIQGGNFAKGFLSTGTAAFLAPGIDLAADGNFAIGVIASAIVGGTVSEIGGGKFSNGAITSAFSYALNQAVHDKITNQEVKNIINEADRILKVLDSDGIEGMLREFPHLGGLSPEDQQLTLMSLSIDIATYKVEAAALLSARIAYDNHGIASLAGAKLYQILTKPFSVLFNLSSTQRYLSPEASRSVGFACGNRSCDLYLGGDKVDITSLRN</sequence>
<reference evidence="10 11" key="1">
    <citation type="journal article" date="2012" name="J. Bacteriol.">
        <title>Genome Sequence of n-Alkane-Degrading Hydrocarboniphaga effusa Strain AP103T (ATCC BAA-332T).</title>
        <authorList>
            <person name="Chang H.K."/>
            <person name="Zylstra G.J."/>
            <person name="Chae J.C."/>
        </authorList>
    </citation>
    <scope>NUCLEOTIDE SEQUENCE [LARGE SCALE GENOMIC DNA]</scope>
    <source>
        <strain evidence="10 11">AP103</strain>
    </source>
</reference>
<accession>I8T3U0</accession>
<evidence type="ECO:0000256" key="6">
    <source>
        <dbReference type="SAM" id="MobiDB-lite"/>
    </source>
</evidence>
<feature type="domain" description="Insecticide toxin TcdB middle/N-terminal" evidence="8">
    <location>
        <begin position="869"/>
        <end position="1021"/>
    </location>
</feature>
<evidence type="ECO:0000256" key="3">
    <source>
        <dbReference type="ARBA" id="ARBA00022729"/>
    </source>
</evidence>
<dbReference type="GO" id="GO:0005576">
    <property type="term" value="C:extracellular region"/>
    <property type="evidence" value="ECO:0007669"/>
    <property type="project" value="UniProtKB-SubCell"/>
</dbReference>
<dbReference type="Proteomes" id="UP000003704">
    <property type="component" value="Unassembled WGS sequence"/>
</dbReference>
<feature type="signal peptide" evidence="7">
    <location>
        <begin position="1"/>
        <end position="33"/>
    </location>
</feature>
<dbReference type="InterPro" id="IPR006530">
    <property type="entry name" value="YD"/>
</dbReference>
<comment type="caution">
    <text evidence="10">The sequence shown here is derived from an EMBL/GenBank/DDBJ whole genome shotgun (WGS) entry which is preliminary data.</text>
</comment>
<dbReference type="SUPFAM" id="SSF69318">
    <property type="entry name" value="Integrin alpha N-terminal domain"/>
    <property type="match status" value="2"/>
</dbReference>
<evidence type="ECO:0000259" key="8">
    <source>
        <dbReference type="Pfam" id="PF12256"/>
    </source>
</evidence>
<dbReference type="Pfam" id="PF12256">
    <property type="entry name" value="TcdB_toxin_midN"/>
    <property type="match status" value="1"/>
</dbReference>
<organism evidence="10 11">
    <name type="scientific">Hydrocarboniphaga effusa AP103</name>
    <dbReference type="NCBI Taxonomy" id="1172194"/>
    <lineage>
        <taxon>Bacteria</taxon>
        <taxon>Pseudomonadati</taxon>
        <taxon>Pseudomonadota</taxon>
        <taxon>Gammaproteobacteria</taxon>
        <taxon>Nevskiales</taxon>
        <taxon>Nevskiaceae</taxon>
        <taxon>Hydrocarboniphaga</taxon>
    </lineage>
</organism>
<dbReference type="PANTHER" id="PTHR32305">
    <property type="match status" value="1"/>
</dbReference>
<dbReference type="InterPro" id="IPR056823">
    <property type="entry name" value="TEN-like_YD-shell"/>
</dbReference>
<evidence type="ECO:0000256" key="5">
    <source>
        <dbReference type="ARBA" id="ARBA00023026"/>
    </source>
</evidence>
<evidence type="ECO:0000256" key="7">
    <source>
        <dbReference type="SAM" id="SignalP"/>
    </source>
</evidence>
<dbReference type="Pfam" id="PF03534">
    <property type="entry name" value="SpvB"/>
    <property type="match status" value="1"/>
</dbReference>
<evidence type="ECO:0000313" key="11">
    <source>
        <dbReference type="Proteomes" id="UP000003704"/>
    </source>
</evidence>
<dbReference type="Pfam" id="PF25023">
    <property type="entry name" value="TEN_YD-shell"/>
    <property type="match status" value="1"/>
</dbReference>
<dbReference type="InterPro" id="IPR022045">
    <property type="entry name" value="TcdB_toxin_mid/N"/>
</dbReference>
<dbReference type="Gene3D" id="2.130.10.130">
    <property type="entry name" value="Integrin alpha, N-terminal"/>
    <property type="match status" value="2"/>
</dbReference>
<dbReference type="InterPro" id="IPR013517">
    <property type="entry name" value="FG-GAP"/>
</dbReference>
<dbReference type="Gene3D" id="2.180.10.10">
    <property type="entry name" value="RHS repeat-associated core"/>
    <property type="match status" value="2"/>
</dbReference>
<dbReference type="GO" id="GO:0005737">
    <property type="term" value="C:cytoplasm"/>
    <property type="evidence" value="ECO:0007669"/>
    <property type="project" value="InterPro"/>
</dbReference>
<dbReference type="NCBIfam" id="TIGR03696">
    <property type="entry name" value="Rhs_assc_core"/>
    <property type="match status" value="1"/>
</dbReference>
<evidence type="ECO:0000256" key="2">
    <source>
        <dbReference type="ARBA" id="ARBA00022525"/>
    </source>
</evidence>
<protein>
    <submittedName>
        <fullName evidence="10">Uncharacterized protein</fullName>
    </submittedName>
</protein>
<evidence type="ECO:0000256" key="1">
    <source>
        <dbReference type="ARBA" id="ARBA00004613"/>
    </source>
</evidence>
<gene>
    <name evidence="10" type="ORF">WQQ_37700</name>
</gene>
<dbReference type="Pfam" id="PF05593">
    <property type="entry name" value="RHS_repeat"/>
    <property type="match status" value="1"/>
</dbReference>
<keyword evidence="11" id="KW-1185">Reference proteome</keyword>
<dbReference type="NCBIfam" id="TIGR01643">
    <property type="entry name" value="YD_repeat_2x"/>
    <property type="match status" value="2"/>
</dbReference>
<dbReference type="RefSeq" id="WP_007186705.1">
    <property type="nucleotide sequence ID" value="NZ_AKGD01000003.1"/>
</dbReference>
<feature type="domain" description="Teneurin-like YD-shell" evidence="9">
    <location>
        <begin position="1731"/>
        <end position="2017"/>
    </location>
</feature>
<dbReference type="OrthoDB" id="6904246at2"/>
<dbReference type="PATRIC" id="fig|1172194.4.peg.3657"/>
<keyword evidence="5" id="KW-0843">Virulence</keyword>
<feature type="chain" id="PRO_5003713964" evidence="7">
    <location>
        <begin position="34"/>
        <end position="2352"/>
    </location>
</feature>
<evidence type="ECO:0000313" key="10">
    <source>
        <dbReference type="EMBL" id="EIT68575.1"/>
    </source>
</evidence>
<dbReference type="InterPro" id="IPR031325">
    <property type="entry name" value="RHS_repeat"/>
</dbReference>
<name>I8T3U0_9GAMM</name>
<dbReference type="InterPro" id="IPR028994">
    <property type="entry name" value="Integrin_alpha_N"/>
</dbReference>
<dbReference type="Gene3D" id="2.40.128.340">
    <property type="match status" value="2"/>
</dbReference>
<dbReference type="InterPro" id="IPR050708">
    <property type="entry name" value="T6SS_VgrG/RHS"/>
</dbReference>